<evidence type="ECO:0000313" key="3">
    <source>
        <dbReference type="EMBL" id="SFZ79041.1"/>
    </source>
</evidence>
<gene>
    <name evidence="3" type="ORF">SAMN02745887_03341</name>
</gene>
<keyword evidence="1" id="KW-1133">Transmembrane helix</keyword>
<feature type="transmembrane region" description="Helical" evidence="1">
    <location>
        <begin position="49"/>
        <end position="70"/>
    </location>
</feature>
<dbReference type="Proteomes" id="UP000186513">
    <property type="component" value="Unassembled WGS sequence"/>
</dbReference>
<dbReference type="EMBL" id="FPKR01000014">
    <property type="protein sequence ID" value="SFZ79041.1"/>
    <property type="molecule type" value="Genomic_DNA"/>
</dbReference>
<evidence type="ECO:0000259" key="2">
    <source>
        <dbReference type="Pfam" id="PF13239"/>
    </source>
</evidence>
<reference evidence="3 4" key="1">
    <citation type="submission" date="2016-11" db="EMBL/GenBank/DDBJ databases">
        <authorList>
            <person name="Jaros S."/>
            <person name="Januszkiewicz K."/>
            <person name="Wedrychowicz H."/>
        </authorList>
    </citation>
    <scope>NUCLEOTIDE SEQUENCE [LARGE SCALE GENOMIC DNA]</scope>
    <source>
        <strain evidence="3 4">DSM 18899</strain>
    </source>
</reference>
<evidence type="ECO:0000313" key="4">
    <source>
        <dbReference type="Proteomes" id="UP000186513"/>
    </source>
</evidence>
<dbReference type="Pfam" id="PF13239">
    <property type="entry name" value="2TM"/>
    <property type="match status" value="1"/>
</dbReference>
<protein>
    <submittedName>
        <fullName evidence="3">2TM domain-containing protein</fullName>
    </submittedName>
</protein>
<dbReference type="AlphaFoldDB" id="A0A1K2HR55"/>
<keyword evidence="1" id="KW-0812">Transmembrane</keyword>
<sequence>MHSEPHTLQQQAEERADALLDFYQHLGSYLLVNSGLVLLDLWQGGGLNWAFWPLLGWGVGIAAHALRTFVGTPGWRARLVARELQRLQTRRH</sequence>
<organism evidence="3 4">
    <name type="scientific">Chitinimonas taiwanensis DSM 18899</name>
    <dbReference type="NCBI Taxonomy" id="1121279"/>
    <lineage>
        <taxon>Bacteria</taxon>
        <taxon>Pseudomonadati</taxon>
        <taxon>Pseudomonadota</taxon>
        <taxon>Betaproteobacteria</taxon>
        <taxon>Neisseriales</taxon>
        <taxon>Chitinibacteraceae</taxon>
        <taxon>Chitinimonas</taxon>
    </lineage>
</organism>
<feature type="domain" description="2TM" evidence="2">
    <location>
        <begin position="10"/>
        <end position="85"/>
    </location>
</feature>
<dbReference type="STRING" id="1121279.SAMN02745887_03341"/>
<keyword evidence="4" id="KW-1185">Reference proteome</keyword>
<evidence type="ECO:0000256" key="1">
    <source>
        <dbReference type="SAM" id="Phobius"/>
    </source>
</evidence>
<keyword evidence="1" id="KW-0472">Membrane</keyword>
<dbReference type="RefSeq" id="WP_072429823.1">
    <property type="nucleotide sequence ID" value="NZ_FPKR01000014.1"/>
</dbReference>
<dbReference type="OrthoDB" id="21915at2"/>
<name>A0A1K2HR55_9NEIS</name>
<accession>A0A1K2HR55</accession>
<proteinExistence type="predicted"/>
<dbReference type="InterPro" id="IPR025698">
    <property type="entry name" value="2TM_dom"/>
</dbReference>